<dbReference type="PANTHER" id="PTHR43156:SF2">
    <property type="entry name" value="STAGE II SPORULATION PROTEIN E"/>
    <property type="match status" value="1"/>
</dbReference>
<dbReference type="PROSITE" id="PS50112">
    <property type="entry name" value="PAS"/>
    <property type="match status" value="1"/>
</dbReference>
<dbReference type="Pfam" id="PF13581">
    <property type="entry name" value="HATPase_c_2"/>
    <property type="match status" value="1"/>
</dbReference>
<dbReference type="CDD" id="cd16936">
    <property type="entry name" value="HATPase_RsbW-like"/>
    <property type="match status" value="1"/>
</dbReference>
<keyword evidence="1" id="KW-0378">Hydrolase</keyword>
<dbReference type="Gene3D" id="3.30.450.20">
    <property type="entry name" value="PAS domain"/>
    <property type="match status" value="1"/>
</dbReference>
<accession>A0ABP7Z1C3</accession>
<gene>
    <name evidence="3" type="ORF">GCM10022416_36860</name>
</gene>
<dbReference type="InterPro" id="IPR003018">
    <property type="entry name" value="GAF"/>
</dbReference>
<dbReference type="InterPro" id="IPR000014">
    <property type="entry name" value="PAS"/>
</dbReference>
<dbReference type="InterPro" id="IPR029016">
    <property type="entry name" value="GAF-like_dom_sf"/>
</dbReference>
<dbReference type="InterPro" id="IPR052016">
    <property type="entry name" value="Bact_Sigma-Reg"/>
</dbReference>
<sequence length="678" mass="72032">MSNRSGEGRTVGLIGNARGGGERYAVPGLIRRALRQMSDGFLFVEADGRIAYSNDAADRLLGCSHRMIGRRLWDVPAFRGVPELADRCRAAMADDTPADLEIALPRGGWWHRLRIVPVPGGFTLTIADITDRSPLGTGPGSAAGAADRAALMEQLTWALAEAVTTQDVVTAFADSVLPAFHASGLIIATVETVRLYLVGTTGYSGELIDQLSGEPFPEHSPIGEVLRTRIPLFFESGDELAERYPPETGPSLSVDRDARVFLPLIASGRAIGVGVLSFDRPCRLGEEERTLLTALSGLIAQALERARLYDAAAARARELQRDLLPRDLPSLPAVSAAAHYQPAGNGTEVGGDWYDIIPLSADRVALVIGDVMGHGLSEAATMGRLRTAVRTLSDLDLAPDDILDRLNGIVGDLGEDSFATCLYGIYDPVTGDFAFGCAGHPPPAVVSRDGTVTYLTAAANPPLGAASPPIDTASVNLPDGSLLVLYTDGLVEAADRDIDKGMAQLAQTLGAAVRDGSAGCLETVCDDLSAAFIPPCHRAGDDAALLLVRTHRLPSDSIASWALPEDPKAAGQARELVRRQLAAWDLPDLVMTTELVVSELVGNVIRHAKGPLRVRLLRSRTLICEVSDGSLTTPLIRRSAPTDEGGRGLQLIAALCQRWGTRYTANGKTIWTEQAMTG</sequence>
<dbReference type="SUPFAM" id="SSF81606">
    <property type="entry name" value="PP2C-like"/>
    <property type="match status" value="1"/>
</dbReference>
<proteinExistence type="predicted"/>
<organism evidence="3 4">
    <name type="scientific">Actinomadura keratinilytica</name>
    <dbReference type="NCBI Taxonomy" id="547461"/>
    <lineage>
        <taxon>Bacteria</taxon>
        <taxon>Bacillati</taxon>
        <taxon>Actinomycetota</taxon>
        <taxon>Actinomycetes</taxon>
        <taxon>Streptosporangiales</taxon>
        <taxon>Thermomonosporaceae</taxon>
        <taxon>Actinomadura</taxon>
    </lineage>
</organism>
<evidence type="ECO:0000259" key="2">
    <source>
        <dbReference type="PROSITE" id="PS50112"/>
    </source>
</evidence>
<dbReference type="SUPFAM" id="SSF55781">
    <property type="entry name" value="GAF domain-like"/>
    <property type="match status" value="1"/>
</dbReference>
<dbReference type="Gene3D" id="3.60.40.10">
    <property type="entry name" value="PPM-type phosphatase domain"/>
    <property type="match status" value="1"/>
</dbReference>
<dbReference type="InterPro" id="IPR036890">
    <property type="entry name" value="HATPase_C_sf"/>
</dbReference>
<protein>
    <recommendedName>
        <fullName evidence="2">PAS domain-containing protein</fullName>
    </recommendedName>
</protein>
<dbReference type="InterPro" id="IPR013656">
    <property type="entry name" value="PAS_4"/>
</dbReference>
<keyword evidence="4" id="KW-1185">Reference proteome</keyword>
<name>A0ABP7Z1C3_9ACTN</name>
<dbReference type="Gene3D" id="3.30.565.10">
    <property type="entry name" value="Histidine kinase-like ATPase, C-terminal domain"/>
    <property type="match status" value="1"/>
</dbReference>
<dbReference type="Proteomes" id="UP001500266">
    <property type="component" value="Unassembled WGS sequence"/>
</dbReference>
<reference evidence="4" key="1">
    <citation type="journal article" date="2019" name="Int. J. Syst. Evol. Microbiol.">
        <title>The Global Catalogue of Microorganisms (GCM) 10K type strain sequencing project: providing services to taxonomists for standard genome sequencing and annotation.</title>
        <authorList>
            <consortium name="The Broad Institute Genomics Platform"/>
            <consortium name="The Broad Institute Genome Sequencing Center for Infectious Disease"/>
            <person name="Wu L."/>
            <person name="Ma J."/>
        </authorList>
    </citation>
    <scope>NUCLEOTIDE SEQUENCE [LARGE SCALE GENOMIC DNA]</scope>
    <source>
        <strain evidence="4">JCM 17316</strain>
    </source>
</reference>
<dbReference type="EMBL" id="BAABDO010000056">
    <property type="protein sequence ID" value="GAA4145272.1"/>
    <property type="molecule type" value="Genomic_DNA"/>
</dbReference>
<dbReference type="InterPro" id="IPR036457">
    <property type="entry name" value="PPM-type-like_dom_sf"/>
</dbReference>
<dbReference type="SMART" id="SM00331">
    <property type="entry name" value="PP2C_SIG"/>
    <property type="match status" value="1"/>
</dbReference>
<dbReference type="Pfam" id="PF08448">
    <property type="entry name" value="PAS_4"/>
    <property type="match status" value="1"/>
</dbReference>
<evidence type="ECO:0000256" key="1">
    <source>
        <dbReference type="ARBA" id="ARBA00022801"/>
    </source>
</evidence>
<dbReference type="SUPFAM" id="SSF55785">
    <property type="entry name" value="PYP-like sensor domain (PAS domain)"/>
    <property type="match status" value="1"/>
</dbReference>
<dbReference type="InterPro" id="IPR035965">
    <property type="entry name" value="PAS-like_dom_sf"/>
</dbReference>
<comment type="caution">
    <text evidence="3">The sequence shown here is derived from an EMBL/GenBank/DDBJ whole genome shotgun (WGS) entry which is preliminary data.</text>
</comment>
<dbReference type="Pfam" id="PF13185">
    <property type="entry name" value="GAF_2"/>
    <property type="match status" value="1"/>
</dbReference>
<dbReference type="CDD" id="cd00130">
    <property type="entry name" value="PAS"/>
    <property type="match status" value="1"/>
</dbReference>
<evidence type="ECO:0000313" key="4">
    <source>
        <dbReference type="Proteomes" id="UP001500266"/>
    </source>
</evidence>
<dbReference type="PANTHER" id="PTHR43156">
    <property type="entry name" value="STAGE II SPORULATION PROTEIN E-RELATED"/>
    <property type="match status" value="1"/>
</dbReference>
<dbReference type="Gene3D" id="3.30.450.40">
    <property type="match status" value="1"/>
</dbReference>
<dbReference type="Pfam" id="PF07228">
    <property type="entry name" value="SpoIIE"/>
    <property type="match status" value="1"/>
</dbReference>
<evidence type="ECO:0000313" key="3">
    <source>
        <dbReference type="EMBL" id="GAA4145272.1"/>
    </source>
</evidence>
<dbReference type="InterPro" id="IPR003594">
    <property type="entry name" value="HATPase_dom"/>
</dbReference>
<feature type="domain" description="PAS" evidence="2">
    <location>
        <begin position="26"/>
        <end position="62"/>
    </location>
</feature>
<dbReference type="InterPro" id="IPR001932">
    <property type="entry name" value="PPM-type_phosphatase-like_dom"/>
</dbReference>
<dbReference type="SMART" id="SM00091">
    <property type="entry name" value="PAS"/>
    <property type="match status" value="1"/>
</dbReference>